<reference evidence="7" key="1">
    <citation type="submission" date="2016-11" db="UniProtKB">
        <authorList>
            <consortium name="WormBaseParasite"/>
        </authorList>
    </citation>
    <scope>IDENTIFICATION</scope>
</reference>
<dbReference type="WBParaSite" id="BXY_0538300.1">
    <property type="protein sequence ID" value="BXY_0538300.1"/>
    <property type="gene ID" value="BXY_0538300"/>
</dbReference>
<gene>
    <name evidence="3" type="ORF">BXYJ_LOCUS11046</name>
</gene>
<keyword evidence="2" id="KW-0472">Membrane</keyword>
<proteinExistence type="predicted"/>
<feature type="transmembrane region" description="Helical" evidence="2">
    <location>
        <begin position="110"/>
        <end position="132"/>
    </location>
</feature>
<evidence type="ECO:0000313" key="4">
    <source>
        <dbReference type="EMBL" id="CAG9121537.1"/>
    </source>
</evidence>
<evidence type="ECO:0000313" key="5">
    <source>
        <dbReference type="Proteomes" id="UP000095284"/>
    </source>
</evidence>
<dbReference type="EMBL" id="CAJFCV020000005">
    <property type="protein sequence ID" value="CAG9121537.1"/>
    <property type="molecule type" value="Genomic_DNA"/>
</dbReference>
<feature type="transmembrane region" description="Helical" evidence="2">
    <location>
        <begin position="74"/>
        <end position="98"/>
    </location>
</feature>
<protein>
    <submittedName>
        <fullName evidence="3">(pine wood nematode) hypothetical protein</fullName>
    </submittedName>
</protein>
<evidence type="ECO:0000313" key="6">
    <source>
        <dbReference type="Proteomes" id="UP000659654"/>
    </source>
</evidence>
<feature type="transmembrane region" description="Helical" evidence="2">
    <location>
        <begin position="157"/>
        <end position="180"/>
    </location>
</feature>
<keyword evidence="2" id="KW-0812">Transmembrane</keyword>
<dbReference type="Proteomes" id="UP000582659">
    <property type="component" value="Unassembled WGS sequence"/>
</dbReference>
<feature type="region of interest" description="Disordered" evidence="1">
    <location>
        <begin position="205"/>
        <end position="229"/>
    </location>
</feature>
<evidence type="ECO:0000313" key="3">
    <source>
        <dbReference type="EMBL" id="CAD5230556.1"/>
    </source>
</evidence>
<organism evidence="5 7">
    <name type="scientific">Bursaphelenchus xylophilus</name>
    <name type="common">Pinewood nematode worm</name>
    <name type="synonym">Aphelenchoides xylophilus</name>
    <dbReference type="NCBI Taxonomy" id="6326"/>
    <lineage>
        <taxon>Eukaryota</taxon>
        <taxon>Metazoa</taxon>
        <taxon>Ecdysozoa</taxon>
        <taxon>Nematoda</taxon>
        <taxon>Chromadorea</taxon>
        <taxon>Rhabditida</taxon>
        <taxon>Tylenchina</taxon>
        <taxon>Tylenchomorpha</taxon>
        <taxon>Aphelenchoidea</taxon>
        <taxon>Aphelenchoididae</taxon>
        <taxon>Bursaphelenchus</taxon>
    </lineage>
</organism>
<reference evidence="4" key="2">
    <citation type="submission" date="2020-08" db="EMBL/GenBank/DDBJ databases">
        <authorList>
            <person name="Kikuchi T."/>
        </authorList>
    </citation>
    <scope>NUCLEOTIDE SEQUENCE</scope>
    <source>
        <strain evidence="3">Ka4C1</strain>
    </source>
</reference>
<accession>A0A1I7RXB8</accession>
<dbReference type="SMR" id="A0A1I7RXB8"/>
<sequence length="229" mass="24890">MGAALVCVWVARVFIVVLTLSMVFICYQLVGQPDWLYYNENITFGVVGGPFCNFNETELNDQCHNEFKTSVDVVAGALTLFLMTIGPSFALMGLFSFIHTFWFGEGHLNGVWPLQLAGIICSVAGIVMWSLMADSGFGLAFPAESSFTEGQSVTDAYGDYIACVLFLNALGILSCFIGFLDARLKFQVPKNPPSLRKTLPSLRKAVSSMAKTPPSVLQPPTPLPQAGKK</sequence>
<evidence type="ECO:0000256" key="1">
    <source>
        <dbReference type="SAM" id="MobiDB-lite"/>
    </source>
</evidence>
<evidence type="ECO:0000256" key="2">
    <source>
        <dbReference type="SAM" id="Phobius"/>
    </source>
</evidence>
<dbReference type="Proteomes" id="UP000095284">
    <property type="component" value="Unplaced"/>
</dbReference>
<keyword evidence="2" id="KW-1133">Transmembrane helix</keyword>
<name>A0A1I7RXB8_BURXY</name>
<feature type="transmembrane region" description="Helical" evidence="2">
    <location>
        <begin position="7"/>
        <end position="30"/>
    </location>
</feature>
<evidence type="ECO:0000313" key="7">
    <source>
        <dbReference type="WBParaSite" id="BXY_0538300.1"/>
    </source>
</evidence>
<dbReference type="Proteomes" id="UP000659654">
    <property type="component" value="Unassembled WGS sequence"/>
</dbReference>
<dbReference type="AlphaFoldDB" id="A0A1I7RXB8"/>
<dbReference type="EMBL" id="CAJFDI010000005">
    <property type="protein sequence ID" value="CAD5230556.1"/>
    <property type="molecule type" value="Genomic_DNA"/>
</dbReference>
<keyword evidence="6" id="KW-1185">Reference proteome</keyword>